<dbReference type="PATRIC" id="fig|1358026.3.peg.500"/>
<protein>
    <recommendedName>
        <fullName evidence="3">DUF559 domain-containing protein</fullName>
    </recommendedName>
</protein>
<evidence type="ECO:0008006" key="3">
    <source>
        <dbReference type="Google" id="ProtNLM"/>
    </source>
</evidence>
<organism evidence="1 2">
    <name type="scientific">Leifsonia aquatica ATCC 14665</name>
    <dbReference type="NCBI Taxonomy" id="1358026"/>
    <lineage>
        <taxon>Bacteria</taxon>
        <taxon>Bacillati</taxon>
        <taxon>Actinomycetota</taxon>
        <taxon>Actinomycetes</taxon>
        <taxon>Micrococcales</taxon>
        <taxon>Microbacteriaceae</taxon>
        <taxon>Leifsonia</taxon>
    </lineage>
</organism>
<reference evidence="1 2" key="1">
    <citation type="submission" date="2013-08" db="EMBL/GenBank/DDBJ databases">
        <authorList>
            <person name="Weinstock G."/>
            <person name="Sodergren E."/>
            <person name="Wylie T."/>
            <person name="Fulton L."/>
            <person name="Fulton R."/>
            <person name="Fronick C."/>
            <person name="O'Laughlin M."/>
            <person name="Godfrey J."/>
            <person name="Miner T."/>
            <person name="Herter B."/>
            <person name="Appelbaum E."/>
            <person name="Cordes M."/>
            <person name="Lek S."/>
            <person name="Wollam A."/>
            <person name="Pepin K.H."/>
            <person name="Palsikar V.B."/>
            <person name="Mitreva M."/>
            <person name="Wilson R.K."/>
        </authorList>
    </citation>
    <scope>NUCLEOTIDE SEQUENCE [LARGE SCALE GENOMIC DNA]</scope>
    <source>
        <strain evidence="1 2">ATCC 14665</strain>
    </source>
</reference>
<dbReference type="EMBL" id="AWVQ01000054">
    <property type="protein sequence ID" value="ERK73051.1"/>
    <property type="molecule type" value="Genomic_DNA"/>
</dbReference>
<proteinExistence type="predicted"/>
<evidence type="ECO:0000313" key="2">
    <source>
        <dbReference type="Proteomes" id="UP000016605"/>
    </source>
</evidence>
<dbReference type="Proteomes" id="UP000016605">
    <property type="component" value="Unassembled WGS sequence"/>
</dbReference>
<dbReference type="HOGENOM" id="CLU_052626_5_1_11"/>
<comment type="caution">
    <text evidence="1">The sequence shown here is derived from an EMBL/GenBank/DDBJ whole genome shotgun (WGS) entry which is preliminary data.</text>
</comment>
<evidence type="ECO:0000313" key="1">
    <source>
        <dbReference type="EMBL" id="ERK73051.1"/>
    </source>
</evidence>
<accession>U2RWC2</accession>
<name>U2RWC2_LEIAQ</name>
<gene>
    <name evidence="1" type="ORF">N136_00576</name>
</gene>
<sequence>MRMNSALALQLGRQPLAVREARALGSTEKRLRGPTIQRPFRGVVTTAPLRGLDDWCRAYLAVAPPGAFFSGPTAAALHGLPLPRLPSGLHVSVPAPARAPRRPGIHGHSVRVSFGDVIVENGLQLSSLPRAWCELAGMFSVEDLVVAGDAVARRSTGRDRLRALRDALSRCASRRGRPELLRAFDLLDPRAESPQESRLRFRLVAGGLLGLESNLAIRTTTGKNYRGDLVFPERRVILDYRGDHDREQEQYRRDLRRRMDLQADGWTIVELGPDDLGDPALARRVRAILARAAHRGGDG</sequence>
<dbReference type="AlphaFoldDB" id="U2RWC2"/>
<dbReference type="Gene3D" id="3.40.960.10">
    <property type="entry name" value="VSR Endonuclease"/>
    <property type="match status" value="1"/>
</dbReference>